<dbReference type="EMBL" id="WOWK01000040">
    <property type="protein sequence ID" value="KAF0324956.1"/>
    <property type="molecule type" value="Genomic_DNA"/>
</dbReference>
<evidence type="ECO:0000256" key="2">
    <source>
        <dbReference type="ARBA" id="ARBA00004604"/>
    </source>
</evidence>
<keyword evidence="12" id="KW-0540">Nuclease</keyword>
<keyword evidence="12" id="KW-0269">Exonuclease</keyword>
<sequence length="546" mass="59980">MATSKGLPRDTFAKLSPHPFLLANLQPPAPANSARSNGRRPDEARIPNINTSSLTHANGSAVVRTGDTTAICGVRAETILASDIPNFRRHNALTTTETDGAAELKDYDLLVPNIELATGCAPQFLPGVPPTTLAQTLSTRVYSLLHSSKLLDAEDLRIWYTRPSENAAEDDDEDKMEEDGGDKGEGEKVVIAYWVLYIDIFFISLDGNPFDAAWASVLAALRDTTIPIARWDPDREMVICSRDNPKPLTINGFPVACTAGVFTGKETTDKPADGKFWTLVDPDTLEEGLCDEEVTAVVDRSGEETKILAISKHGGTALQPQLIREFVGVAEQRWEEKQNQNTFHRNEGFYHSSTKPNPSNTRDSTIMSDIDISKRLVAGDKDNLLQILQTVVDADAKTRELVTKLADHLHIPKVFSSRRATRNAVRASSEASHDSGISVHHMLGDVLSQPERALRVCKQCRKVYDENDEDKRCGSHHPGEWLIEVETEDKIGFHHASKASDDIKDNVNLMWVMSCCSEEKGKLSTGCTVFYHVAMKAGDDSGSSSA</sequence>
<dbReference type="GO" id="GO:0016075">
    <property type="term" value="P:rRNA catabolic process"/>
    <property type="evidence" value="ECO:0007669"/>
    <property type="project" value="TreeGrafter"/>
</dbReference>
<dbReference type="Proteomes" id="UP000434172">
    <property type="component" value="Unassembled WGS sequence"/>
</dbReference>
<dbReference type="GO" id="GO:0035925">
    <property type="term" value="F:mRNA 3'-UTR AU-rich region binding"/>
    <property type="evidence" value="ECO:0007669"/>
    <property type="project" value="TreeGrafter"/>
</dbReference>
<evidence type="ECO:0000256" key="4">
    <source>
        <dbReference type="ARBA" id="ARBA00022490"/>
    </source>
</evidence>
<dbReference type="GO" id="GO:0071038">
    <property type="term" value="P:TRAMP-dependent tRNA surveillance pathway"/>
    <property type="evidence" value="ECO:0007669"/>
    <property type="project" value="TreeGrafter"/>
</dbReference>
<reference evidence="12 13" key="1">
    <citation type="submission" date="2019-12" db="EMBL/GenBank/DDBJ databases">
        <title>A genome sequence resource for the geographically widespread anthracnose pathogen Colletotrichum asianum.</title>
        <authorList>
            <person name="Meng Y."/>
        </authorList>
    </citation>
    <scope>NUCLEOTIDE SEQUENCE [LARGE SCALE GENOMIC DNA]</scope>
    <source>
        <strain evidence="12 13">ICMP 18580</strain>
    </source>
</reference>
<gene>
    <name evidence="12" type="ORF">GQ607_007849</name>
</gene>
<dbReference type="InterPro" id="IPR020568">
    <property type="entry name" value="Ribosomal_Su5_D2-typ_SF"/>
</dbReference>
<dbReference type="InterPro" id="IPR036345">
    <property type="entry name" value="ExoRNase_PH_dom2_sf"/>
</dbReference>
<dbReference type="PANTHER" id="PTHR11097">
    <property type="entry name" value="EXOSOME COMPLEX EXONUCLEASE RIBOSOMAL RNA PROCESSING PROTEIN"/>
    <property type="match status" value="1"/>
</dbReference>
<dbReference type="OrthoDB" id="45882at2759"/>
<dbReference type="GO" id="GO:0034476">
    <property type="term" value="P:U5 snRNA 3'-end processing"/>
    <property type="evidence" value="ECO:0007669"/>
    <property type="project" value="TreeGrafter"/>
</dbReference>
<comment type="subcellular location">
    <subcellularLocation>
        <location evidence="1">Cytoplasm</location>
    </subcellularLocation>
    <subcellularLocation>
        <location evidence="2">Nucleus</location>
        <location evidence="2">Nucleolus</location>
    </subcellularLocation>
</comment>
<evidence type="ECO:0000313" key="12">
    <source>
        <dbReference type="EMBL" id="KAF0324956.1"/>
    </source>
</evidence>
<dbReference type="InterPro" id="IPR001247">
    <property type="entry name" value="ExoRNase_PH_dom1"/>
</dbReference>
<evidence type="ECO:0000256" key="6">
    <source>
        <dbReference type="ARBA" id="ARBA00022835"/>
    </source>
</evidence>
<evidence type="ECO:0000256" key="1">
    <source>
        <dbReference type="ARBA" id="ARBA00004496"/>
    </source>
</evidence>
<keyword evidence="4" id="KW-0963">Cytoplasm</keyword>
<feature type="compositionally biased region" description="Acidic residues" evidence="10">
    <location>
        <begin position="167"/>
        <end position="180"/>
    </location>
</feature>
<dbReference type="GO" id="GO:0005730">
    <property type="term" value="C:nucleolus"/>
    <property type="evidence" value="ECO:0007669"/>
    <property type="project" value="UniProtKB-SubCell"/>
</dbReference>
<keyword evidence="6" id="KW-0271">Exosome</keyword>
<evidence type="ECO:0000256" key="10">
    <source>
        <dbReference type="SAM" id="MobiDB-lite"/>
    </source>
</evidence>
<evidence type="ECO:0000313" key="13">
    <source>
        <dbReference type="Proteomes" id="UP000434172"/>
    </source>
</evidence>
<proteinExistence type="inferred from homology"/>
<dbReference type="Gene3D" id="3.30.230.70">
    <property type="entry name" value="GHMP Kinase, N-terminal domain"/>
    <property type="match status" value="1"/>
</dbReference>
<evidence type="ECO:0000256" key="8">
    <source>
        <dbReference type="ARBA" id="ARBA00023242"/>
    </source>
</evidence>
<dbReference type="GO" id="GO:0071035">
    <property type="term" value="P:nuclear polyadenylation-dependent rRNA catabolic process"/>
    <property type="evidence" value="ECO:0007669"/>
    <property type="project" value="TreeGrafter"/>
</dbReference>
<dbReference type="GO" id="GO:0034473">
    <property type="term" value="P:U1 snRNA 3'-end processing"/>
    <property type="evidence" value="ECO:0007669"/>
    <property type="project" value="TreeGrafter"/>
</dbReference>
<dbReference type="PANTHER" id="PTHR11097:SF9">
    <property type="entry name" value="EXOSOME COMPLEX COMPONENT RRP43"/>
    <property type="match status" value="1"/>
</dbReference>
<dbReference type="GO" id="GO:0071028">
    <property type="term" value="P:nuclear mRNA surveillance"/>
    <property type="evidence" value="ECO:0007669"/>
    <property type="project" value="TreeGrafter"/>
</dbReference>
<dbReference type="AlphaFoldDB" id="A0A8H3ZSS9"/>
<keyword evidence="5" id="KW-0698">rRNA processing</keyword>
<dbReference type="Pfam" id="PF01138">
    <property type="entry name" value="RNase_PH"/>
    <property type="match status" value="1"/>
</dbReference>
<evidence type="ECO:0000256" key="7">
    <source>
        <dbReference type="ARBA" id="ARBA00022884"/>
    </source>
</evidence>
<dbReference type="GO" id="GO:0000177">
    <property type="term" value="C:cytoplasmic exosome (RNase complex)"/>
    <property type="evidence" value="ECO:0007669"/>
    <property type="project" value="TreeGrafter"/>
</dbReference>
<dbReference type="GO" id="GO:0000176">
    <property type="term" value="C:nuclear exosome (RNase complex)"/>
    <property type="evidence" value="ECO:0007669"/>
    <property type="project" value="UniProtKB-ARBA"/>
</dbReference>
<evidence type="ECO:0000256" key="5">
    <source>
        <dbReference type="ARBA" id="ARBA00022552"/>
    </source>
</evidence>
<keyword evidence="13" id="KW-1185">Reference proteome</keyword>
<comment type="similarity">
    <text evidence="3">Belongs to the RNase PH family.</text>
</comment>
<keyword evidence="12" id="KW-0378">Hydrolase</keyword>
<feature type="domain" description="Exoribonuclease phosphorolytic" evidence="11">
    <location>
        <begin position="45"/>
        <end position="227"/>
    </location>
</feature>
<dbReference type="GO" id="GO:0000467">
    <property type="term" value="P:exonucleolytic trimming to generate mature 3'-end of 5.8S rRNA from tricistronic rRNA transcript (SSU-rRNA, 5.8S rRNA, LSU-rRNA)"/>
    <property type="evidence" value="ECO:0007669"/>
    <property type="project" value="TreeGrafter"/>
</dbReference>
<evidence type="ECO:0000256" key="9">
    <source>
        <dbReference type="ARBA" id="ARBA00030617"/>
    </source>
</evidence>
<evidence type="ECO:0000256" key="3">
    <source>
        <dbReference type="ARBA" id="ARBA00006678"/>
    </source>
</evidence>
<name>A0A8H3ZSS9_9PEZI</name>
<accession>A0A8H3ZSS9</accession>
<feature type="region of interest" description="Disordered" evidence="10">
    <location>
        <begin position="164"/>
        <end position="183"/>
    </location>
</feature>
<comment type="caution">
    <text evidence="12">The sequence shown here is derived from an EMBL/GenBank/DDBJ whole genome shotgun (WGS) entry which is preliminary data.</text>
</comment>
<dbReference type="SUPFAM" id="SSF54211">
    <property type="entry name" value="Ribosomal protein S5 domain 2-like"/>
    <property type="match status" value="1"/>
</dbReference>
<dbReference type="SUPFAM" id="SSF55666">
    <property type="entry name" value="Ribonuclease PH domain 2-like"/>
    <property type="match status" value="1"/>
</dbReference>
<organism evidence="12 13">
    <name type="scientific">Colletotrichum asianum</name>
    <dbReference type="NCBI Taxonomy" id="702518"/>
    <lineage>
        <taxon>Eukaryota</taxon>
        <taxon>Fungi</taxon>
        <taxon>Dikarya</taxon>
        <taxon>Ascomycota</taxon>
        <taxon>Pezizomycotina</taxon>
        <taxon>Sordariomycetes</taxon>
        <taxon>Hypocreomycetidae</taxon>
        <taxon>Glomerellales</taxon>
        <taxon>Glomerellaceae</taxon>
        <taxon>Colletotrichum</taxon>
        <taxon>Colletotrichum gloeosporioides species complex</taxon>
    </lineage>
</organism>
<dbReference type="InterPro" id="IPR027408">
    <property type="entry name" value="PNPase/RNase_PH_dom_sf"/>
</dbReference>
<protein>
    <recommendedName>
        <fullName evidence="9">Ribosomal RNA-processing protein 43</fullName>
    </recommendedName>
</protein>
<feature type="region of interest" description="Disordered" evidence="10">
    <location>
        <begin position="21"/>
        <end position="53"/>
    </location>
</feature>
<dbReference type="GO" id="GO:0004527">
    <property type="term" value="F:exonuclease activity"/>
    <property type="evidence" value="ECO:0007669"/>
    <property type="project" value="UniProtKB-KW"/>
</dbReference>
<dbReference type="GO" id="GO:0034475">
    <property type="term" value="P:U4 snRNA 3'-end processing"/>
    <property type="evidence" value="ECO:0007669"/>
    <property type="project" value="TreeGrafter"/>
</dbReference>
<keyword evidence="7" id="KW-0694">RNA-binding</keyword>
<dbReference type="InterPro" id="IPR050590">
    <property type="entry name" value="Exosome_comp_Rrp42_subfam"/>
</dbReference>
<evidence type="ECO:0000259" key="11">
    <source>
        <dbReference type="Pfam" id="PF01138"/>
    </source>
</evidence>
<keyword evidence="8" id="KW-0539">Nucleus</keyword>